<proteinExistence type="predicted"/>
<organism evidence="5 6">
    <name type="scientific">Pedobacter steynii</name>
    <dbReference type="NCBI Taxonomy" id="430522"/>
    <lineage>
        <taxon>Bacteria</taxon>
        <taxon>Pseudomonadati</taxon>
        <taxon>Bacteroidota</taxon>
        <taxon>Sphingobacteriia</taxon>
        <taxon>Sphingobacteriales</taxon>
        <taxon>Sphingobacteriaceae</taxon>
        <taxon>Pedobacter</taxon>
    </lineage>
</organism>
<evidence type="ECO:0000256" key="1">
    <source>
        <dbReference type="ARBA" id="ARBA00023015"/>
    </source>
</evidence>
<keyword evidence="2 5" id="KW-0238">DNA-binding</keyword>
<evidence type="ECO:0000256" key="3">
    <source>
        <dbReference type="ARBA" id="ARBA00023163"/>
    </source>
</evidence>
<sequence length="285" mass="33512">MERIPIRHLSTTQAEPDLFGNFGIRRIVDLLAGKDMLQELHRHDFFYILVVENGEGHHEIDFRPYDVTDHTVFFMRPGQVHQIELKAGSTGYLIHFRDEFYLPQDQKAGQLLRKLSQLNHYELNADQFQKLMRVLSSTYQEYTEKQEQYQEVIKANMGIFFIELFRVQNSSLADQGNLYNQERLEQLLSLLEQHVFSHKQVAEYAAMLNLSAYQLNAIAKTMLGKTCSELINEYLILEAKRYLLATSNQVNQIAYSLGYEDVSYFIRFFKKYTGHSPEAFRQNFR</sequence>
<dbReference type="InterPro" id="IPR014710">
    <property type="entry name" value="RmlC-like_jellyroll"/>
</dbReference>
<keyword evidence="6" id="KW-1185">Reference proteome</keyword>
<evidence type="ECO:0000313" key="6">
    <source>
        <dbReference type="Proteomes" id="UP000183200"/>
    </source>
</evidence>
<dbReference type="InterPro" id="IPR003313">
    <property type="entry name" value="AraC-bd"/>
</dbReference>
<evidence type="ECO:0000259" key="4">
    <source>
        <dbReference type="PROSITE" id="PS01124"/>
    </source>
</evidence>
<dbReference type="SUPFAM" id="SSF46689">
    <property type="entry name" value="Homeodomain-like"/>
    <property type="match status" value="1"/>
</dbReference>
<accession>A0A1G9NND1</accession>
<dbReference type="EMBL" id="FNGY01000002">
    <property type="protein sequence ID" value="SDL87899.1"/>
    <property type="molecule type" value="Genomic_DNA"/>
</dbReference>
<dbReference type="SUPFAM" id="SSF51215">
    <property type="entry name" value="Regulatory protein AraC"/>
    <property type="match status" value="1"/>
</dbReference>
<name>A0A1G9NND1_9SPHI</name>
<keyword evidence="3" id="KW-0804">Transcription</keyword>
<dbReference type="InterPro" id="IPR018060">
    <property type="entry name" value="HTH_AraC"/>
</dbReference>
<dbReference type="Gene3D" id="1.10.10.60">
    <property type="entry name" value="Homeodomain-like"/>
    <property type="match status" value="1"/>
</dbReference>
<dbReference type="PROSITE" id="PS01124">
    <property type="entry name" value="HTH_ARAC_FAMILY_2"/>
    <property type="match status" value="1"/>
</dbReference>
<gene>
    <name evidence="5" type="ORF">SAMN05421820_102385</name>
</gene>
<dbReference type="SMART" id="SM00342">
    <property type="entry name" value="HTH_ARAC"/>
    <property type="match status" value="1"/>
</dbReference>
<dbReference type="AlphaFoldDB" id="A0A1G9NND1"/>
<dbReference type="Gene3D" id="2.60.120.10">
    <property type="entry name" value="Jelly Rolls"/>
    <property type="match status" value="1"/>
</dbReference>
<dbReference type="Pfam" id="PF02311">
    <property type="entry name" value="AraC_binding"/>
    <property type="match status" value="1"/>
</dbReference>
<dbReference type="InterPro" id="IPR037923">
    <property type="entry name" value="HTH-like"/>
</dbReference>
<dbReference type="GO" id="GO:0043565">
    <property type="term" value="F:sequence-specific DNA binding"/>
    <property type="evidence" value="ECO:0007669"/>
    <property type="project" value="InterPro"/>
</dbReference>
<protein>
    <submittedName>
        <fullName evidence="5">AraC-type DNA-binding protein</fullName>
    </submittedName>
</protein>
<feature type="domain" description="HTH araC/xylS-type" evidence="4">
    <location>
        <begin position="185"/>
        <end position="283"/>
    </location>
</feature>
<dbReference type="InterPro" id="IPR009057">
    <property type="entry name" value="Homeodomain-like_sf"/>
</dbReference>
<dbReference type="GO" id="GO:0003700">
    <property type="term" value="F:DNA-binding transcription factor activity"/>
    <property type="evidence" value="ECO:0007669"/>
    <property type="project" value="InterPro"/>
</dbReference>
<reference evidence="6" key="1">
    <citation type="submission" date="2016-10" db="EMBL/GenBank/DDBJ databases">
        <authorList>
            <person name="Varghese N."/>
            <person name="Submissions S."/>
        </authorList>
    </citation>
    <scope>NUCLEOTIDE SEQUENCE [LARGE SCALE GENOMIC DNA]</scope>
    <source>
        <strain evidence="6">DSM 19110</strain>
    </source>
</reference>
<evidence type="ECO:0000256" key="2">
    <source>
        <dbReference type="ARBA" id="ARBA00023125"/>
    </source>
</evidence>
<keyword evidence="1" id="KW-0805">Transcription regulation</keyword>
<evidence type="ECO:0000313" key="5">
    <source>
        <dbReference type="EMBL" id="SDL87899.1"/>
    </source>
</evidence>
<dbReference type="InterPro" id="IPR020449">
    <property type="entry name" value="Tscrpt_reg_AraC-type_HTH"/>
</dbReference>
<dbReference type="Pfam" id="PF12833">
    <property type="entry name" value="HTH_18"/>
    <property type="match status" value="1"/>
</dbReference>
<dbReference type="Proteomes" id="UP000183200">
    <property type="component" value="Unassembled WGS sequence"/>
</dbReference>
<dbReference type="OrthoDB" id="2585681at2"/>
<dbReference type="PANTHER" id="PTHR43280">
    <property type="entry name" value="ARAC-FAMILY TRANSCRIPTIONAL REGULATOR"/>
    <property type="match status" value="1"/>
</dbReference>
<dbReference type="RefSeq" id="WP_074605265.1">
    <property type="nucleotide sequence ID" value="NZ_FNGY01000002.1"/>
</dbReference>
<dbReference type="PANTHER" id="PTHR43280:SF32">
    <property type="entry name" value="TRANSCRIPTIONAL REGULATORY PROTEIN"/>
    <property type="match status" value="1"/>
</dbReference>
<dbReference type="PRINTS" id="PR00032">
    <property type="entry name" value="HTHARAC"/>
</dbReference>